<dbReference type="HAMAP" id="MF_00825">
    <property type="entry name" value="3_HAO"/>
    <property type="match status" value="1"/>
</dbReference>
<name>A0AAW0UV65_SCYPA</name>
<comment type="pathway">
    <text evidence="10">Cofactor biosynthesis; NAD(+) biosynthesis; quinolinate from L-kynurenine: step 3/3.</text>
</comment>
<dbReference type="SUPFAM" id="SSF51182">
    <property type="entry name" value="RmlC-like cupins"/>
    <property type="match status" value="2"/>
</dbReference>
<dbReference type="InterPro" id="IPR010329">
    <property type="entry name" value="3hydroanth_dOase"/>
</dbReference>
<keyword evidence="4 10" id="KW-0662">Pyridine nucleotide biosynthesis</keyword>
<keyword evidence="3 10" id="KW-0963">Cytoplasm</keyword>
<evidence type="ECO:0000313" key="12">
    <source>
        <dbReference type="Proteomes" id="UP001487740"/>
    </source>
</evidence>
<sequence length="324" mass="37408">MLYDYCTRTPTTHYHHTIFTNASPSAMGHKDYTHNTVPTWIEENRKFFMPPVCIKMMHGVGQLKVFFAGGPNQRKDFHLEEGEEFFYMRKGDMNVITLTNGAFRDVIIKEGEVFQLPGKIPHSPQRFPDTIGLVIERDRLKTELDCLRYFVEGTQETLFERWFYCEDLGTQLGPVIKEFFASEQYRTGKPIPGTIQEKQPWVPDTARVLQEPFSLARWLNKHRGEIQQEGSRRLFDLSYQSDVLVLGRGSSQHRLPLAETWLWQQEGESVLSIGEEEVVLKPEDTLLVNADIPFTHTRGEDSITVSVVMDPSNKERGFGHLNKL</sequence>
<dbReference type="GO" id="GO:0006569">
    <property type="term" value="P:L-tryptophan catabolic process"/>
    <property type="evidence" value="ECO:0007669"/>
    <property type="project" value="UniProtKB-UniRule"/>
</dbReference>
<feature type="binding site" evidence="10">
    <location>
        <position position="122"/>
    </location>
    <ligand>
        <name>Fe cation</name>
        <dbReference type="ChEBI" id="CHEBI:24875"/>
        <note>catalytic</note>
    </ligand>
</feature>
<comment type="similarity">
    <text evidence="10">Belongs to the 3-HAO family.</text>
</comment>
<gene>
    <name evidence="11" type="ORF">O3P69_000877</name>
</gene>
<dbReference type="GO" id="GO:0005737">
    <property type="term" value="C:cytoplasm"/>
    <property type="evidence" value="ECO:0007669"/>
    <property type="project" value="UniProtKB-SubCell"/>
</dbReference>
<dbReference type="GO" id="GO:0000334">
    <property type="term" value="F:3-hydroxyanthranilate 3,4-dioxygenase activity"/>
    <property type="evidence" value="ECO:0007669"/>
    <property type="project" value="UniProtKB-UniRule"/>
</dbReference>
<dbReference type="GO" id="GO:0008198">
    <property type="term" value="F:ferrous iron binding"/>
    <property type="evidence" value="ECO:0007669"/>
    <property type="project" value="UniProtKB-UniRule"/>
</dbReference>
<feature type="binding site" evidence="10">
    <location>
        <position position="74"/>
    </location>
    <ligand>
        <name>O2</name>
        <dbReference type="ChEBI" id="CHEBI:15379"/>
    </ligand>
</feature>
<feature type="binding site" evidence="10">
    <location>
        <position position="136"/>
    </location>
    <ligand>
        <name>substrate</name>
    </ligand>
</feature>
<evidence type="ECO:0000256" key="6">
    <source>
        <dbReference type="ARBA" id="ARBA00022964"/>
    </source>
</evidence>
<dbReference type="Proteomes" id="UP001487740">
    <property type="component" value="Unassembled WGS sequence"/>
</dbReference>
<evidence type="ECO:0000256" key="3">
    <source>
        <dbReference type="ARBA" id="ARBA00022490"/>
    </source>
</evidence>
<accession>A0AAW0UV65</accession>
<dbReference type="EMBL" id="JARAKH010000007">
    <property type="protein sequence ID" value="KAK8402891.1"/>
    <property type="molecule type" value="Genomic_DNA"/>
</dbReference>
<dbReference type="GO" id="GO:0043420">
    <property type="term" value="P:anthranilate metabolic process"/>
    <property type="evidence" value="ECO:0007669"/>
    <property type="project" value="UniProtKB-UniRule"/>
</dbReference>
<comment type="caution">
    <text evidence="10">Lacks conserved residue(s) required for the propagation of feature annotation.</text>
</comment>
<feature type="binding site" evidence="10">
    <location>
        <position position="126"/>
    </location>
    <ligand>
        <name>substrate</name>
    </ligand>
</feature>
<dbReference type="Pfam" id="PF06052">
    <property type="entry name" value="3-HAO"/>
    <property type="match status" value="1"/>
</dbReference>
<evidence type="ECO:0000313" key="11">
    <source>
        <dbReference type="EMBL" id="KAK8402891.1"/>
    </source>
</evidence>
<feature type="binding site" evidence="10">
    <location>
        <position position="78"/>
    </location>
    <ligand>
        <name>Fe cation</name>
        <dbReference type="ChEBI" id="CHEBI:24875"/>
        <note>catalytic</note>
    </ligand>
</feature>
<dbReference type="InterPro" id="IPR014710">
    <property type="entry name" value="RmlC-like_jellyroll"/>
</dbReference>
<evidence type="ECO:0000256" key="7">
    <source>
        <dbReference type="ARBA" id="ARBA00023002"/>
    </source>
</evidence>
<keyword evidence="8 10" id="KW-0408">Iron</keyword>
<comment type="catalytic activity">
    <reaction evidence="9 10">
        <text>3-hydroxyanthranilate + O2 = (2Z,4Z)-2-amino-3-carboxymuconate 6-semialdehyde</text>
        <dbReference type="Rhea" id="RHEA:17953"/>
        <dbReference type="ChEBI" id="CHEBI:15379"/>
        <dbReference type="ChEBI" id="CHEBI:36559"/>
        <dbReference type="ChEBI" id="CHEBI:77612"/>
        <dbReference type="EC" id="1.13.11.6"/>
    </reaction>
</comment>
<dbReference type="FunFam" id="2.60.120.10:FF:000077">
    <property type="entry name" value="3-hydroxyanthranilate 3,4-dioxygenase"/>
    <property type="match status" value="1"/>
</dbReference>
<dbReference type="InterPro" id="IPR011051">
    <property type="entry name" value="RmlC_Cupin_sf"/>
</dbReference>
<reference evidence="11 12" key="1">
    <citation type="submission" date="2023-03" db="EMBL/GenBank/DDBJ databases">
        <title>High-quality genome of Scylla paramamosain provides insights in environmental adaptation.</title>
        <authorList>
            <person name="Zhang L."/>
        </authorList>
    </citation>
    <scope>NUCLEOTIDE SEQUENCE [LARGE SCALE GENOMIC DNA]</scope>
    <source>
        <strain evidence="11">LZ_2023a</strain>
        <tissue evidence="11">Muscle</tissue>
    </source>
</reference>
<comment type="function">
    <text evidence="2 10">Catalyzes the oxidative ring opening of 3-hydroxyanthranilate to 2-amino-3-carboxymuconate semialdehyde, which spontaneously cyclizes to quinolinate.</text>
</comment>
<evidence type="ECO:0000256" key="2">
    <source>
        <dbReference type="ARBA" id="ARBA00002752"/>
    </source>
</evidence>
<keyword evidence="5 10" id="KW-0479">Metal-binding</keyword>
<dbReference type="EC" id="1.13.11.6" evidence="10"/>
<dbReference type="AlphaFoldDB" id="A0AAW0UV65"/>
<evidence type="ECO:0000256" key="5">
    <source>
        <dbReference type="ARBA" id="ARBA00022723"/>
    </source>
</evidence>
<dbReference type="PANTHER" id="PTHR15497">
    <property type="entry name" value="3-HYDROXYANTHRANILATE 3,4-DIOXYGENASE"/>
    <property type="match status" value="1"/>
</dbReference>
<dbReference type="GO" id="GO:0034354">
    <property type="term" value="P:'de novo' NAD+ biosynthetic process from L-tryptophan"/>
    <property type="evidence" value="ECO:0007669"/>
    <property type="project" value="UniProtKB-UniRule"/>
</dbReference>
<comment type="cofactor">
    <cofactor evidence="1 10">
        <name>Fe(2+)</name>
        <dbReference type="ChEBI" id="CHEBI:29033"/>
    </cofactor>
</comment>
<keyword evidence="6 10" id="KW-0223">Dioxygenase</keyword>
<feature type="region of interest" description="Domain B" evidence="10">
    <location>
        <begin position="192"/>
        <end position="324"/>
    </location>
</feature>
<dbReference type="GO" id="GO:0019805">
    <property type="term" value="P:quinolinate biosynthetic process"/>
    <property type="evidence" value="ECO:0007669"/>
    <property type="project" value="UniProtKB-UniRule"/>
</dbReference>
<proteinExistence type="inferred from homology"/>
<feature type="binding site" evidence="10">
    <location>
        <position position="84"/>
    </location>
    <ligand>
        <name>substrate</name>
    </ligand>
</feature>
<dbReference type="Gene3D" id="2.60.120.10">
    <property type="entry name" value="Jelly Rolls"/>
    <property type="match status" value="1"/>
</dbReference>
<feature type="binding site" evidence="10">
    <location>
        <position position="84"/>
    </location>
    <ligand>
        <name>Fe cation</name>
        <dbReference type="ChEBI" id="CHEBI:24875"/>
        <note>catalytic</note>
    </ligand>
</feature>
<comment type="caution">
    <text evidence="11">The sequence shown here is derived from an EMBL/GenBank/DDBJ whole genome shotgun (WGS) entry which is preliminary data.</text>
</comment>
<evidence type="ECO:0000256" key="4">
    <source>
        <dbReference type="ARBA" id="ARBA00022642"/>
    </source>
</evidence>
<keyword evidence="12" id="KW-1185">Reference proteome</keyword>
<dbReference type="CDD" id="cd06123">
    <property type="entry name" value="cupin_HAO"/>
    <property type="match status" value="1"/>
</dbReference>
<evidence type="ECO:0000256" key="1">
    <source>
        <dbReference type="ARBA" id="ARBA00001954"/>
    </source>
</evidence>
<organism evidence="11 12">
    <name type="scientific">Scylla paramamosain</name>
    <name type="common">Mud crab</name>
    <dbReference type="NCBI Taxonomy" id="85552"/>
    <lineage>
        <taxon>Eukaryota</taxon>
        <taxon>Metazoa</taxon>
        <taxon>Ecdysozoa</taxon>
        <taxon>Arthropoda</taxon>
        <taxon>Crustacea</taxon>
        <taxon>Multicrustacea</taxon>
        <taxon>Malacostraca</taxon>
        <taxon>Eumalacostraca</taxon>
        <taxon>Eucarida</taxon>
        <taxon>Decapoda</taxon>
        <taxon>Pleocyemata</taxon>
        <taxon>Brachyura</taxon>
        <taxon>Eubrachyura</taxon>
        <taxon>Portunoidea</taxon>
        <taxon>Portunidae</taxon>
        <taxon>Portuninae</taxon>
        <taxon>Scylla</taxon>
    </lineage>
</organism>
<dbReference type="PANTHER" id="PTHR15497:SF1">
    <property type="entry name" value="3-HYDROXYANTHRANILATE 3,4-DIOXYGENASE"/>
    <property type="match status" value="1"/>
</dbReference>
<evidence type="ECO:0000256" key="10">
    <source>
        <dbReference type="HAMAP-Rule" id="MF_03019"/>
    </source>
</evidence>
<comment type="subcellular location">
    <subcellularLocation>
        <location evidence="10">Cytoplasm</location>
    </subcellularLocation>
</comment>
<evidence type="ECO:0000256" key="8">
    <source>
        <dbReference type="ARBA" id="ARBA00023004"/>
    </source>
</evidence>
<feature type="region of interest" description="Domain A (catalytic)" evidence="10">
    <location>
        <begin position="1"/>
        <end position="192"/>
    </location>
</feature>
<keyword evidence="7 10" id="KW-0560">Oxidoreductase</keyword>
<evidence type="ECO:0000256" key="9">
    <source>
        <dbReference type="ARBA" id="ARBA00052793"/>
    </source>
</evidence>
<protein>
    <recommendedName>
        <fullName evidence="10">3-hydroxyanthranilate 3,4-dioxygenase</fullName>
        <ecNumber evidence="10">1.13.11.6</ecNumber>
    </recommendedName>
    <alternativeName>
        <fullName evidence="10">3-hydroxyanthranilate oxygenase</fullName>
        <shortName evidence="10">3-HAO</shortName>
    </alternativeName>
    <alternativeName>
        <fullName evidence="10">3-hydroxyanthranilic acid dioxygenase</fullName>
        <shortName evidence="10">HAD</shortName>
    </alternativeName>
</protein>